<name>A0A4R4VLY3_9ACTN</name>
<comment type="caution">
    <text evidence="1">The sequence shown here is derived from an EMBL/GenBank/DDBJ whole genome shotgun (WGS) entry which is preliminary data.</text>
</comment>
<evidence type="ECO:0000313" key="2">
    <source>
        <dbReference type="Proteomes" id="UP000295258"/>
    </source>
</evidence>
<gene>
    <name evidence="1" type="ORF">E1292_14730</name>
</gene>
<accession>A0A4R4VLY3</accession>
<dbReference type="RefSeq" id="WP_132595699.1">
    <property type="nucleotide sequence ID" value="NZ_SMKO01000030.1"/>
</dbReference>
<keyword evidence="2" id="KW-1185">Reference proteome</keyword>
<organism evidence="1 2">
    <name type="scientific">Nonomuraea deserti</name>
    <dbReference type="NCBI Taxonomy" id="1848322"/>
    <lineage>
        <taxon>Bacteria</taxon>
        <taxon>Bacillati</taxon>
        <taxon>Actinomycetota</taxon>
        <taxon>Actinomycetes</taxon>
        <taxon>Streptosporangiales</taxon>
        <taxon>Streptosporangiaceae</taxon>
        <taxon>Nonomuraea</taxon>
    </lineage>
</organism>
<reference evidence="1 2" key="1">
    <citation type="submission" date="2019-03" db="EMBL/GenBank/DDBJ databases">
        <title>Draft genome sequences of novel Actinobacteria.</title>
        <authorList>
            <person name="Sahin N."/>
            <person name="Ay H."/>
            <person name="Saygin H."/>
        </authorList>
    </citation>
    <scope>NUCLEOTIDE SEQUENCE [LARGE SCALE GENOMIC DNA]</scope>
    <source>
        <strain evidence="1 2">KC310</strain>
    </source>
</reference>
<proteinExistence type="predicted"/>
<evidence type="ECO:0000313" key="1">
    <source>
        <dbReference type="EMBL" id="TDD06808.1"/>
    </source>
</evidence>
<evidence type="ECO:0008006" key="3">
    <source>
        <dbReference type="Google" id="ProtNLM"/>
    </source>
</evidence>
<dbReference type="EMBL" id="SMKO01000030">
    <property type="protein sequence ID" value="TDD06808.1"/>
    <property type="molecule type" value="Genomic_DNA"/>
</dbReference>
<dbReference type="Proteomes" id="UP000295258">
    <property type="component" value="Unassembled WGS sequence"/>
</dbReference>
<protein>
    <recommendedName>
        <fullName evidence="3">Core-binding (CB) domain-containing protein</fullName>
    </recommendedName>
</protein>
<dbReference type="AlphaFoldDB" id="A0A4R4VLY3"/>
<sequence length="180" mass="20126">MVKAATDGRYPVRVAGPLAGLVHEFRLELIRQGFTPRTAQGRAYVLAHLSRWLEQEGVAPTELSAERIAAFAAARQAGGCRRWRTDRSLRPMLGYLRVLGLVPPEEPPALGPVDAVLERYRSWLEHERRLGEQTVSLRLHWAAKFLIPQVEGGRLELGRIAPQAVTAFVLEMSQHYGSAR</sequence>